<dbReference type="PANTHER" id="PTHR38454">
    <property type="entry name" value="INTEGRAL MEMBRANE PROTEIN-RELATED"/>
    <property type="match status" value="1"/>
</dbReference>
<dbReference type="InterPro" id="IPR018580">
    <property type="entry name" value="Uncharacterised_YfhO"/>
</dbReference>
<feature type="transmembrane region" description="Helical" evidence="1">
    <location>
        <begin position="444"/>
        <end position="461"/>
    </location>
</feature>
<dbReference type="PANTHER" id="PTHR38454:SF1">
    <property type="entry name" value="INTEGRAL MEMBRANE PROTEIN"/>
    <property type="match status" value="1"/>
</dbReference>
<feature type="transmembrane region" description="Helical" evidence="1">
    <location>
        <begin position="347"/>
        <end position="367"/>
    </location>
</feature>
<dbReference type="Pfam" id="PF09586">
    <property type="entry name" value="YfhO"/>
    <property type="match status" value="2"/>
</dbReference>
<proteinExistence type="predicted"/>
<evidence type="ECO:0008006" key="4">
    <source>
        <dbReference type="Google" id="ProtNLM"/>
    </source>
</evidence>
<feature type="transmembrane region" description="Helical" evidence="1">
    <location>
        <begin position="242"/>
        <end position="263"/>
    </location>
</feature>
<feature type="transmembrane region" description="Helical" evidence="1">
    <location>
        <begin position="468"/>
        <end position="489"/>
    </location>
</feature>
<comment type="caution">
    <text evidence="2">The sequence shown here is derived from an EMBL/GenBank/DDBJ whole genome shotgun (WGS) entry which is preliminary data.</text>
</comment>
<feature type="transmembrane region" description="Helical" evidence="1">
    <location>
        <begin position="418"/>
        <end position="438"/>
    </location>
</feature>
<dbReference type="STRING" id="1798373.A2154_02760"/>
<name>A0A1F5Z7G8_9BACT</name>
<feature type="transmembrane region" description="Helical" evidence="1">
    <location>
        <begin position="7"/>
        <end position="27"/>
    </location>
</feature>
<feature type="transmembrane region" description="Helical" evidence="1">
    <location>
        <begin position="200"/>
        <end position="230"/>
    </location>
</feature>
<keyword evidence="1" id="KW-0812">Transmembrane</keyword>
<sequence length="787" mass="89109">MNKKEVLIIAGIGLLITALFFYKTVFFGKIPFPGDLLVSSYQPFRSESYLGYVPGSIPHKAQYFDAIRQMYPWKNFTVGQLQSLKLPLWNPYNFSGTTHLANNQTAVFYPLNLIYLFLPIHIAWTILIILQPLLAFLFVYLYLRNLKISVLGSVLSSLSWGFSLYMSAFLEYNTIGHTILWLPLILFAADTYIQKQKPVYLIFVFAGLTSAGLAGHLQVFGTLLVFSIIYISITTKINAEKIQIKSLVPVLIVILLSITALSVQMLPTLELIKNSARSNYPESMFVNEFLMAPQQLIVTFAPDYFGNPVSRNYALTGSYPMRAIYAGMIPTILALLAVIGLWKKVKLIQFLSILAAIILFLTVRHPLSPFLYRLNLPFYTQSAPGNMFFLLVFFISVLSGFGFDWLNDYGHLKNKSSIWRSLPVPIIILILFISASQIHEPTKYILLPLGLMGFLAIFIIVKKFLSPQLVKIGLVILVLLTSADLFYYFSKFNPFTNSRLVFPETPIINEIIKKAGLNRIWGHGYAAIDANIHTYYRIFSPDGYDPLYPKWYGELIHASENGQLPDAFTVRTRSDANLAPSFGDGRLTDNPYRMRLINVMGVRYILDLAQSGSSEKTFPTAQFTLLSKIGPWTIYENTQALPRAYMAYDYQVYKNRREFADIFFRPGFNPQTTILLEKPPNLSLPKSGHGIVRIGKYEPNLISLEVKTDTDGLLFLSDTYYPGWMAAVDGKPAPILKAHYTFRAIPVNSGSHRVLLEYAPKNIYYGTIISTLSLICLLLYIFVSTKK</sequence>
<feature type="transmembrane region" description="Helical" evidence="1">
    <location>
        <begin position="322"/>
        <end position="342"/>
    </location>
</feature>
<evidence type="ECO:0000313" key="3">
    <source>
        <dbReference type="Proteomes" id="UP000176854"/>
    </source>
</evidence>
<keyword evidence="1" id="KW-0472">Membrane</keyword>
<evidence type="ECO:0000313" key="2">
    <source>
        <dbReference type="EMBL" id="OGG08399.1"/>
    </source>
</evidence>
<feature type="transmembrane region" description="Helical" evidence="1">
    <location>
        <begin position="150"/>
        <end position="168"/>
    </location>
</feature>
<gene>
    <name evidence="2" type="ORF">A2154_02760</name>
</gene>
<feature type="transmembrane region" description="Helical" evidence="1">
    <location>
        <begin position="113"/>
        <end position="143"/>
    </location>
</feature>
<dbReference type="AlphaFoldDB" id="A0A1F5Z7G8"/>
<dbReference type="Proteomes" id="UP000176854">
    <property type="component" value="Unassembled WGS sequence"/>
</dbReference>
<accession>A0A1F5Z7G8</accession>
<dbReference type="EMBL" id="MFJC01000068">
    <property type="protein sequence ID" value="OGG08399.1"/>
    <property type="molecule type" value="Genomic_DNA"/>
</dbReference>
<protein>
    <recommendedName>
        <fullName evidence="4">Membrane protein 6-pyruvoyl-tetrahydropterin synthase-related domain-containing protein</fullName>
    </recommendedName>
</protein>
<reference evidence="2 3" key="1">
    <citation type="journal article" date="2016" name="Nat. Commun.">
        <title>Thousands of microbial genomes shed light on interconnected biogeochemical processes in an aquifer system.</title>
        <authorList>
            <person name="Anantharaman K."/>
            <person name="Brown C.T."/>
            <person name="Hug L.A."/>
            <person name="Sharon I."/>
            <person name="Castelle C.J."/>
            <person name="Probst A.J."/>
            <person name="Thomas B.C."/>
            <person name="Singh A."/>
            <person name="Wilkins M.J."/>
            <person name="Karaoz U."/>
            <person name="Brodie E.L."/>
            <person name="Williams K.H."/>
            <person name="Hubbard S.S."/>
            <person name="Banfield J.F."/>
        </authorList>
    </citation>
    <scope>NUCLEOTIDE SEQUENCE [LARGE SCALE GENOMIC DNA]</scope>
</reference>
<feature type="transmembrane region" description="Helical" evidence="1">
    <location>
        <begin position="763"/>
        <end position="783"/>
    </location>
</feature>
<keyword evidence="1" id="KW-1133">Transmembrane helix</keyword>
<organism evidence="2 3">
    <name type="scientific">Candidatus Gottesmanbacteria bacterium RBG_16_43_7</name>
    <dbReference type="NCBI Taxonomy" id="1798373"/>
    <lineage>
        <taxon>Bacteria</taxon>
        <taxon>Candidatus Gottesmaniibacteriota</taxon>
    </lineage>
</organism>
<evidence type="ECO:0000256" key="1">
    <source>
        <dbReference type="SAM" id="Phobius"/>
    </source>
</evidence>
<feature type="transmembrane region" description="Helical" evidence="1">
    <location>
        <begin position="387"/>
        <end position="406"/>
    </location>
</feature>